<dbReference type="GO" id="GO:0003777">
    <property type="term" value="F:microtubule motor activity"/>
    <property type="evidence" value="ECO:0007669"/>
    <property type="project" value="InterPro"/>
</dbReference>
<dbReference type="AlphaFoldDB" id="A0A875SBK2"/>
<feature type="domain" description="Kinesin motor" evidence="6">
    <location>
        <begin position="5"/>
        <end position="396"/>
    </location>
</feature>
<dbReference type="PRINTS" id="PR00380">
    <property type="entry name" value="KINESINHEAVY"/>
</dbReference>
<evidence type="ECO:0000259" key="6">
    <source>
        <dbReference type="PROSITE" id="PS50067"/>
    </source>
</evidence>
<protein>
    <recommendedName>
        <fullName evidence="6">Kinesin motor domain-containing protein</fullName>
    </recommendedName>
</protein>
<keyword evidence="4" id="KW-0547">Nucleotide-binding</keyword>
<reference evidence="7" key="1">
    <citation type="submission" date="2020-10" db="EMBL/GenBank/DDBJ databases">
        <authorList>
            <person name="Roach M.J.R."/>
        </authorList>
    </citation>
    <scope>NUCLEOTIDE SEQUENCE</scope>
    <source>
        <strain evidence="7">CBS 1945</strain>
    </source>
</reference>
<keyword evidence="1" id="KW-0493">Microtubule</keyword>
<dbReference type="Gene3D" id="3.40.850.10">
    <property type="entry name" value="Kinesin motor domain"/>
    <property type="match status" value="1"/>
</dbReference>
<dbReference type="EMBL" id="CP064815">
    <property type="protein sequence ID" value="QPG77102.1"/>
    <property type="molecule type" value="Genomic_DNA"/>
</dbReference>
<dbReference type="GO" id="GO:0007018">
    <property type="term" value="P:microtubule-based movement"/>
    <property type="evidence" value="ECO:0007669"/>
    <property type="project" value="InterPro"/>
</dbReference>
<dbReference type="PROSITE" id="PS50067">
    <property type="entry name" value="KINESIN_MOTOR_2"/>
    <property type="match status" value="1"/>
</dbReference>
<name>A0A875SBK2_EENNA</name>
<keyword evidence="2" id="KW-0175">Coiled coil</keyword>
<keyword evidence="4" id="KW-0067">ATP-binding</keyword>
<dbReference type="SUPFAM" id="SSF52540">
    <property type="entry name" value="P-loop containing nucleoside triphosphate hydrolases"/>
    <property type="match status" value="1"/>
</dbReference>
<evidence type="ECO:0000313" key="8">
    <source>
        <dbReference type="Proteomes" id="UP000662931"/>
    </source>
</evidence>
<comment type="similarity">
    <text evidence="4">Belongs to the TRAFAC class myosin-kinesin ATPase superfamily. Kinesin family.</text>
</comment>
<proteinExistence type="inferred from homology"/>
<dbReference type="KEGG" id="bnn:FOA43_004505"/>
<dbReference type="InterPro" id="IPR027640">
    <property type="entry name" value="Kinesin-like_fam"/>
</dbReference>
<dbReference type="RefSeq" id="XP_038780667.1">
    <property type="nucleotide sequence ID" value="XM_038924739.1"/>
</dbReference>
<organism evidence="7 8">
    <name type="scientific">Eeniella nana</name>
    <name type="common">Yeast</name>
    <name type="synonym">Brettanomyces nanus</name>
    <dbReference type="NCBI Taxonomy" id="13502"/>
    <lineage>
        <taxon>Eukaryota</taxon>
        <taxon>Fungi</taxon>
        <taxon>Dikarya</taxon>
        <taxon>Ascomycota</taxon>
        <taxon>Saccharomycotina</taxon>
        <taxon>Pichiomycetes</taxon>
        <taxon>Pichiales</taxon>
        <taxon>Pichiaceae</taxon>
        <taxon>Brettanomyces</taxon>
    </lineage>
</organism>
<evidence type="ECO:0000256" key="3">
    <source>
        <dbReference type="ARBA" id="ARBA00023175"/>
    </source>
</evidence>
<accession>A0A875SBK2</accession>
<dbReference type="InterPro" id="IPR027417">
    <property type="entry name" value="P-loop_NTPase"/>
</dbReference>
<gene>
    <name evidence="7" type="ORF">FOA43_004505</name>
</gene>
<evidence type="ECO:0000256" key="5">
    <source>
        <dbReference type="SAM" id="MobiDB-lite"/>
    </source>
</evidence>
<dbReference type="GO" id="GO:0005874">
    <property type="term" value="C:microtubule"/>
    <property type="evidence" value="ECO:0007669"/>
    <property type="project" value="UniProtKB-KW"/>
</dbReference>
<dbReference type="InterPro" id="IPR001752">
    <property type="entry name" value="Kinesin_motor_dom"/>
</dbReference>
<dbReference type="PANTHER" id="PTHR47968">
    <property type="entry name" value="CENTROMERE PROTEIN E"/>
    <property type="match status" value="1"/>
</dbReference>
<keyword evidence="3 4" id="KW-0505">Motor protein</keyword>
<dbReference type="OrthoDB" id="3176171at2759"/>
<evidence type="ECO:0000256" key="1">
    <source>
        <dbReference type="ARBA" id="ARBA00022701"/>
    </source>
</evidence>
<evidence type="ECO:0000256" key="2">
    <source>
        <dbReference type="ARBA" id="ARBA00023054"/>
    </source>
</evidence>
<evidence type="ECO:0000256" key="4">
    <source>
        <dbReference type="PROSITE-ProRule" id="PRU00283"/>
    </source>
</evidence>
<dbReference type="InterPro" id="IPR036961">
    <property type="entry name" value="Kinesin_motor_dom_sf"/>
</dbReference>
<dbReference type="Pfam" id="PF00225">
    <property type="entry name" value="Kinesin"/>
    <property type="match status" value="1"/>
</dbReference>
<sequence length="793" mass="88881">MSEASITVAIRIRPTIGDGSGGGSGEFIRGPVRGPIKGPMRGPMGGHSRELYKAPYGILEVVDDRILIFDPNKGRKLAAMASTRVFSGGPRKRGPLGSHVGLHNRRNREHRFVFDRTFDEGSSQEEVYDYMGRPLLDKVLEGYNATIFAYGATGCGKTYTISGTKESPGVIFQCMRELYGRIESTRDQNDVHVTLSYLKIYNETIRDLLCPDTDPRQLQLREKSREQIIVTNLSEHHPCSVEQVMNLIIDANRNRTVSPTAANAVSSRSHAVLQITLVQKPTGTIDLNEKQTVSTLSFIDLAGFERASATKNRGVRLHEGANINKSLLALGNCINALCDSRRTGHIPYRDSKLTRLLKFSLNGNCKTAMIVCVSPCLSHYDETLNALKYANQAKNIRTKALRNYRNVSKHVGSYLKIINEQKLEIEHLNVNKDQLVELGIKKYEMIRIKCEDEVINSIKKLEKSVEKSYEVKMNKAKILAKRRFIMVQKMNVGQFLKSFNELASASLRYDDYCRQLVGYAQDLDLGLAAQIRALDSEYSMQSELDFILKDTSGVVLEKLKDLEGWKQRDETLYRSLVQRISESVERSILYESSMIFDESISQVGPFDFVFDSFVKALNNLKKLNADDSITLYSRIITSCRVSIQDMLENGFGLIKSSHGLTPKASQYAFVSPTRGKASLRSKLPPPKLTPTKRDPTSPMKSPYNKKIDTRKVKWEVETSPEVPIMSSLPLPSRLTSRSLTATTKITSPGRLTGLGVSTFDSEDLSKGGKMLLPFLMTEPDSSFKEDSRMDIDS</sequence>
<dbReference type="GO" id="GO:0005524">
    <property type="term" value="F:ATP binding"/>
    <property type="evidence" value="ECO:0007669"/>
    <property type="project" value="UniProtKB-UniRule"/>
</dbReference>
<dbReference type="Proteomes" id="UP000662931">
    <property type="component" value="Chromosome 4"/>
</dbReference>
<dbReference type="SMART" id="SM00129">
    <property type="entry name" value="KISc"/>
    <property type="match status" value="1"/>
</dbReference>
<feature type="binding site" evidence="4">
    <location>
        <begin position="151"/>
        <end position="158"/>
    </location>
    <ligand>
        <name>ATP</name>
        <dbReference type="ChEBI" id="CHEBI:30616"/>
    </ligand>
</feature>
<evidence type="ECO:0000313" key="7">
    <source>
        <dbReference type="EMBL" id="QPG77102.1"/>
    </source>
</evidence>
<feature type="region of interest" description="Disordered" evidence="5">
    <location>
        <begin position="673"/>
        <end position="704"/>
    </location>
</feature>
<keyword evidence="8" id="KW-1185">Reference proteome</keyword>
<dbReference type="PANTHER" id="PTHR47968:SF13">
    <property type="entry name" value="KINESIN-LIKE PROTEIN KIF19 ISOFORM X1"/>
    <property type="match status" value="1"/>
</dbReference>
<dbReference type="GeneID" id="62197905"/>
<dbReference type="GO" id="GO:0008017">
    <property type="term" value="F:microtubule binding"/>
    <property type="evidence" value="ECO:0007669"/>
    <property type="project" value="InterPro"/>
</dbReference>